<dbReference type="PATRIC" id="fig|66876.3.peg.1158"/>
<dbReference type="Gene3D" id="3.30.1870.10">
    <property type="entry name" value="EreA-like, domain 2"/>
    <property type="match status" value="1"/>
</dbReference>
<comment type="caution">
    <text evidence="1">The sequence shown here is derived from an EMBL/GenBank/DDBJ whole genome shotgun (WGS) entry which is preliminary data.</text>
</comment>
<dbReference type="SUPFAM" id="SSF159501">
    <property type="entry name" value="EreA/ChaN-like"/>
    <property type="match status" value="1"/>
</dbReference>
<dbReference type="InterPro" id="IPR052036">
    <property type="entry name" value="Hydrolase/PRTase-associated"/>
</dbReference>
<dbReference type="InterPro" id="IPR007815">
    <property type="entry name" value="Emycin_Estase"/>
</dbReference>
<reference evidence="2" key="1">
    <citation type="submission" date="2015-07" db="EMBL/GenBank/DDBJ databases">
        <authorList>
            <person name="Ju K.-S."/>
            <person name="Doroghazi J.R."/>
            <person name="Metcalf W.W."/>
        </authorList>
    </citation>
    <scope>NUCLEOTIDE SEQUENCE [LARGE SCALE GENOMIC DNA]</scope>
    <source>
        <strain evidence="2">NRRL ISP-5002</strain>
    </source>
</reference>
<dbReference type="CDD" id="cd14728">
    <property type="entry name" value="Ere-like"/>
    <property type="match status" value="1"/>
</dbReference>
<gene>
    <name evidence="1" type="ORF">ADL29_05235</name>
</gene>
<evidence type="ECO:0000313" key="1">
    <source>
        <dbReference type="EMBL" id="KPC66333.1"/>
    </source>
</evidence>
<sequence>MTKTEIHQWIARCAHPLNTTDPGAPPTDLLPLLDAVRDAEVVAVGSATRQAHELAALSHRILRLLVEHLGFRAVVLEGDDPERLGLGAYVRTGEGDPRDLLADARPFLRLEEVADAVRWLRTYNSAHPDDPVRFVAASPYPPQNRTALERAMAQDVTRWHERTGDKIVYWGGLGHTVSGSARTTYPTTPPAAHRNVGSHLREHFGDGYASVALTFHHGNAPYPVPAPPSGFADTVLAGAGPDAYLLDLRADAPESVRRWLAAPARTRLIGPAYDPADNAAYCLSGGSLAEWFDIVLHFREITPVRFLTPQHPAPAPGGVVRFRHD</sequence>
<name>A0A0N1JZR9_9ACTN</name>
<proteinExistence type="predicted"/>
<protein>
    <submittedName>
        <fullName evidence="1">Erythromycin esterase</fullName>
    </submittedName>
</protein>
<dbReference type="PANTHER" id="PTHR31299:SF0">
    <property type="entry name" value="ESTERASE, PUTATIVE (AFU_ORTHOLOGUE AFUA_1G05850)-RELATED"/>
    <property type="match status" value="1"/>
</dbReference>
<dbReference type="AlphaFoldDB" id="A0A0N1JZR9"/>
<evidence type="ECO:0000313" key="2">
    <source>
        <dbReference type="Proteomes" id="UP000037982"/>
    </source>
</evidence>
<dbReference type="EMBL" id="LGKG01000013">
    <property type="protein sequence ID" value="KPC66333.1"/>
    <property type="molecule type" value="Genomic_DNA"/>
</dbReference>
<organism evidence="1 2">
    <name type="scientific">Streptomyces chattanoogensis</name>
    <dbReference type="NCBI Taxonomy" id="66876"/>
    <lineage>
        <taxon>Bacteria</taxon>
        <taxon>Bacillati</taxon>
        <taxon>Actinomycetota</taxon>
        <taxon>Actinomycetes</taxon>
        <taxon>Kitasatosporales</taxon>
        <taxon>Streptomycetaceae</taxon>
        <taxon>Streptomyces</taxon>
    </lineage>
</organism>
<dbReference type="GO" id="GO:0046677">
    <property type="term" value="P:response to antibiotic"/>
    <property type="evidence" value="ECO:0007669"/>
    <property type="project" value="InterPro"/>
</dbReference>
<dbReference type="RefSeq" id="WP_063788392.1">
    <property type="nucleotide sequence ID" value="NZ_LGKG01000013.1"/>
</dbReference>
<dbReference type="PANTHER" id="PTHR31299">
    <property type="entry name" value="ESTERASE, PUTATIVE (AFU_ORTHOLOGUE AFUA_1G05850)-RELATED"/>
    <property type="match status" value="1"/>
</dbReference>
<dbReference type="Proteomes" id="UP000037982">
    <property type="component" value="Unassembled WGS sequence"/>
</dbReference>
<dbReference type="Gene3D" id="3.40.1660.10">
    <property type="entry name" value="EreA-like (biosynthetic domain)"/>
    <property type="match status" value="1"/>
</dbReference>
<dbReference type="Pfam" id="PF05139">
    <property type="entry name" value="Erythro_esteras"/>
    <property type="match status" value="2"/>
</dbReference>
<accession>A0A0N1JZR9</accession>
<keyword evidence="2" id="KW-1185">Reference proteome</keyword>